<dbReference type="AlphaFoldDB" id="A0A7X0DW90"/>
<accession>A0A7X0DW90</accession>
<dbReference type="EMBL" id="JACIIJ010000016">
    <property type="protein sequence ID" value="MBB6224549.1"/>
    <property type="molecule type" value="Genomic_DNA"/>
</dbReference>
<protein>
    <submittedName>
        <fullName evidence="1">Uncharacterized protein</fullName>
    </submittedName>
</protein>
<reference evidence="1 2" key="1">
    <citation type="submission" date="2020-08" db="EMBL/GenBank/DDBJ databases">
        <title>Genomic Encyclopedia of Type Strains, Phase IV (KMG-V): Genome sequencing to study the core and pangenomes of soil and plant-associated prokaryotes.</title>
        <authorList>
            <person name="Whitman W."/>
        </authorList>
    </citation>
    <scope>NUCLEOTIDE SEQUENCE [LARGE SCALE GENOMIC DNA]</scope>
    <source>
        <strain evidence="1 2">SEMIA 4011</strain>
    </source>
</reference>
<proteinExistence type="predicted"/>
<dbReference type="Proteomes" id="UP000517187">
    <property type="component" value="Unassembled WGS sequence"/>
</dbReference>
<organism evidence="1 2">
    <name type="scientific">Rhizobium leguminosarum</name>
    <dbReference type="NCBI Taxonomy" id="384"/>
    <lineage>
        <taxon>Bacteria</taxon>
        <taxon>Pseudomonadati</taxon>
        <taxon>Pseudomonadota</taxon>
        <taxon>Alphaproteobacteria</taxon>
        <taxon>Hyphomicrobiales</taxon>
        <taxon>Rhizobiaceae</taxon>
        <taxon>Rhizobium/Agrobacterium group</taxon>
        <taxon>Rhizobium</taxon>
    </lineage>
</organism>
<evidence type="ECO:0000313" key="1">
    <source>
        <dbReference type="EMBL" id="MBB6224549.1"/>
    </source>
</evidence>
<gene>
    <name evidence="1" type="ORF">GGE66_005564</name>
</gene>
<name>A0A7X0DW90_RHILE</name>
<comment type="caution">
    <text evidence="1">The sequence shown here is derived from an EMBL/GenBank/DDBJ whole genome shotgun (WGS) entry which is preliminary data.</text>
</comment>
<sequence length="91" mass="10048">MRILDLYPVVVGGNGGLRTIAEFDLELSDTVRLLGLRLLETPDGRRIVYAAQAGSRRTATFDRRLAEQITMMASHIYDRAPTANDISQDAA</sequence>
<evidence type="ECO:0000313" key="2">
    <source>
        <dbReference type="Proteomes" id="UP000517187"/>
    </source>
</evidence>